<dbReference type="EMBL" id="GDKF01005782">
    <property type="protein sequence ID" value="JAT72840.1"/>
    <property type="molecule type" value="Transcribed_RNA"/>
</dbReference>
<gene>
    <name evidence="3" type="ORF">g.1431</name>
</gene>
<dbReference type="InterPro" id="IPR050383">
    <property type="entry name" value="GlyoxalaseI/FosfomycinResist"/>
</dbReference>
<sequence>MQCAVHRAGSSFLSETRVTGSAHNHSTPIWPDATRARQHACPTTCRMFARTSRPMKPSTSTKAITSTAPREFKSQSGSPASPPDDSIRFHGVHHVGLLCSSLSRSLDFYCGVLGLAINPDRPDAKLPYAGAWLWIGPEMIHLMELQNPNPNPTPDGVGDGMTRDRHTCVGVHTVKPLEERLEAHGIPFQRSANRPAIFFKDPDNNCLEVVEIRPWRQGQ</sequence>
<dbReference type="SUPFAM" id="SSF54593">
    <property type="entry name" value="Glyoxalase/Bleomycin resistance protein/Dihydroxybiphenyl dioxygenase"/>
    <property type="match status" value="1"/>
</dbReference>
<evidence type="ECO:0000256" key="1">
    <source>
        <dbReference type="SAM" id="MobiDB-lite"/>
    </source>
</evidence>
<feature type="compositionally biased region" description="Polar residues" evidence="1">
    <location>
        <begin position="57"/>
        <end position="79"/>
    </location>
</feature>
<protein>
    <recommendedName>
        <fullName evidence="2">VOC domain-containing protein</fullName>
    </recommendedName>
</protein>
<accession>A0A1D2A0W2</accession>
<organism evidence="3">
    <name type="scientific">Auxenochlorella protothecoides</name>
    <name type="common">Green microalga</name>
    <name type="synonym">Chlorella protothecoides</name>
    <dbReference type="NCBI Taxonomy" id="3075"/>
    <lineage>
        <taxon>Eukaryota</taxon>
        <taxon>Viridiplantae</taxon>
        <taxon>Chlorophyta</taxon>
        <taxon>core chlorophytes</taxon>
        <taxon>Trebouxiophyceae</taxon>
        <taxon>Chlorellales</taxon>
        <taxon>Chlorellaceae</taxon>
        <taxon>Auxenochlorella</taxon>
    </lineage>
</organism>
<reference evidence="3" key="1">
    <citation type="submission" date="2015-08" db="EMBL/GenBank/DDBJ databases">
        <authorList>
            <person name="Babu N.S."/>
            <person name="Beckwith C.J."/>
            <person name="Beseler K.G."/>
            <person name="Brison A."/>
            <person name="Carone J.V."/>
            <person name="Caskin T.P."/>
            <person name="Diamond M."/>
            <person name="Durham M.E."/>
            <person name="Foxe J.M."/>
            <person name="Go M."/>
            <person name="Henderson B.A."/>
            <person name="Jones I.B."/>
            <person name="McGettigan J.A."/>
            <person name="Micheletti S.J."/>
            <person name="Nasrallah M.E."/>
            <person name="Ortiz D."/>
            <person name="Piller C.R."/>
            <person name="Privatt S.R."/>
            <person name="Schneider S.L."/>
            <person name="Sharp S."/>
            <person name="Smith T.C."/>
            <person name="Stanton J.D."/>
            <person name="Ullery H.E."/>
            <person name="Wilson R.J."/>
            <person name="Serrano M.G."/>
            <person name="Buck G."/>
            <person name="Lee V."/>
            <person name="Wang Y."/>
            <person name="Carvalho R."/>
            <person name="Voegtly L."/>
            <person name="Shi R."/>
            <person name="Duckworth R."/>
            <person name="Johnson A."/>
            <person name="Loviza R."/>
            <person name="Walstead R."/>
            <person name="Shah Z."/>
            <person name="Kiflezghi M."/>
            <person name="Wade K."/>
            <person name="Ball S.L."/>
            <person name="Bradley K.W."/>
            <person name="Asai D.J."/>
            <person name="Bowman C.A."/>
            <person name="Russell D.A."/>
            <person name="Pope W.H."/>
            <person name="Jacobs-Sera D."/>
            <person name="Hendrix R.W."/>
            <person name="Hatfull G.F."/>
        </authorList>
    </citation>
    <scope>NUCLEOTIDE SEQUENCE</scope>
</reference>
<dbReference type="InterPro" id="IPR004360">
    <property type="entry name" value="Glyas_Fos-R_dOase_dom"/>
</dbReference>
<dbReference type="InterPro" id="IPR029068">
    <property type="entry name" value="Glyas_Bleomycin-R_OHBP_Dase"/>
</dbReference>
<feature type="region of interest" description="Disordered" evidence="1">
    <location>
        <begin position="52"/>
        <end position="85"/>
    </location>
</feature>
<dbReference type="Gene3D" id="3.10.180.10">
    <property type="entry name" value="2,3-Dihydroxybiphenyl 1,2-Dioxygenase, domain 1"/>
    <property type="match status" value="1"/>
</dbReference>
<name>A0A1D2A0W2_AUXPR</name>
<dbReference type="PROSITE" id="PS51819">
    <property type="entry name" value="VOC"/>
    <property type="match status" value="1"/>
</dbReference>
<feature type="domain" description="VOC" evidence="2">
    <location>
        <begin position="91"/>
        <end position="212"/>
    </location>
</feature>
<dbReference type="InterPro" id="IPR037523">
    <property type="entry name" value="VOC_core"/>
</dbReference>
<dbReference type="Pfam" id="PF00903">
    <property type="entry name" value="Glyoxalase"/>
    <property type="match status" value="1"/>
</dbReference>
<dbReference type="PANTHER" id="PTHR21366">
    <property type="entry name" value="GLYOXALASE FAMILY PROTEIN"/>
    <property type="match status" value="1"/>
</dbReference>
<dbReference type="AlphaFoldDB" id="A0A1D2A0W2"/>
<evidence type="ECO:0000259" key="2">
    <source>
        <dbReference type="PROSITE" id="PS51819"/>
    </source>
</evidence>
<proteinExistence type="predicted"/>
<dbReference type="PANTHER" id="PTHR21366:SF22">
    <property type="entry name" value="VOC DOMAIN-CONTAINING PROTEIN"/>
    <property type="match status" value="1"/>
</dbReference>
<evidence type="ECO:0000313" key="3">
    <source>
        <dbReference type="EMBL" id="JAT72840.1"/>
    </source>
</evidence>